<feature type="domain" description="AMP-binding enzyme C-terminal" evidence="5">
    <location>
        <begin position="438"/>
        <end position="511"/>
    </location>
</feature>
<evidence type="ECO:0000313" key="6">
    <source>
        <dbReference type="EMBL" id="MET8436781.1"/>
    </source>
</evidence>
<dbReference type="NCBIfam" id="NF004511">
    <property type="entry name" value="PRK05852.1"/>
    <property type="match status" value="1"/>
</dbReference>
<gene>
    <name evidence="6" type="ORF">ABZV61_29200</name>
</gene>
<evidence type="ECO:0000313" key="7">
    <source>
        <dbReference type="Proteomes" id="UP001550044"/>
    </source>
</evidence>
<dbReference type="EMBL" id="JBEXIP010000029">
    <property type="protein sequence ID" value="MET8436781.1"/>
    <property type="molecule type" value="Genomic_DNA"/>
</dbReference>
<sequence>MTTVATASVQEPDRYRPPALTGLVDLLSRPVRARPHSPALVVGAERVELSYAGLASLADDLARRLTAAGVRPGDPVGLVAANTVEFVVSLLGAARAGAVVAPLDPALPPGQLGARLGVFGARVVLCGPEATARVPAAWPVRVRVTPGSPCAVMLDTTRAPLGLYGTRAPGLAEDDALILSTAGTMDRARLVPLTHGNVAAAVRVVCATYELGPRDATVAVMPLFHTHGLIAALLATLAGGGCVLLPAGGRFSADTFWEDMRAVGATWFTAVPAIHETLLARSAGDHLVPLAPPLRFARSSSAPLNTATQRALERTLGVPLLSAYGMTEAAHQASSESLPPPGTSKHGSVGRPTGTRIRVVDPSGQACPPGVLGEVWVRGPGVARGYLADSAATAQGFGGGWLRTGDLGHLDADGALFLIGRIRNLIIRAGDQVSPEYVEDVLCGCPAVAEAAVFGVPDERNGYRVGAAVVLREEEDVEPAEIVRYCLDRLAPFEVPERIQVVPALPHTAKGALDRQAVQLRFAR</sequence>
<dbReference type="Gene3D" id="3.40.50.12780">
    <property type="entry name" value="N-terminal domain of ligase-like"/>
    <property type="match status" value="1"/>
</dbReference>
<keyword evidence="2 6" id="KW-0436">Ligase</keyword>
<dbReference type="Pfam" id="PF00501">
    <property type="entry name" value="AMP-binding"/>
    <property type="match status" value="1"/>
</dbReference>
<dbReference type="Proteomes" id="UP001550044">
    <property type="component" value="Unassembled WGS sequence"/>
</dbReference>
<dbReference type="InterPro" id="IPR000873">
    <property type="entry name" value="AMP-dep_synth/lig_dom"/>
</dbReference>
<dbReference type="PANTHER" id="PTHR43201:SF5">
    <property type="entry name" value="MEDIUM-CHAIN ACYL-COA LIGASE ACSF2, MITOCHONDRIAL"/>
    <property type="match status" value="1"/>
</dbReference>
<comment type="caution">
    <text evidence="6">The sequence shown here is derived from an EMBL/GenBank/DDBJ whole genome shotgun (WGS) entry which is preliminary data.</text>
</comment>
<reference evidence="6 7" key="1">
    <citation type="submission" date="2024-06" db="EMBL/GenBank/DDBJ databases">
        <title>The Natural Products Discovery Center: Release of the First 8490 Sequenced Strains for Exploring Actinobacteria Biosynthetic Diversity.</title>
        <authorList>
            <person name="Kalkreuter E."/>
            <person name="Kautsar S.A."/>
            <person name="Yang D."/>
            <person name="Bader C.D."/>
            <person name="Teijaro C.N."/>
            <person name="Fluegel L."/>
            <person name="Davis C.M."/>
            <person name="Simpson J.R."/>
            <person name="Lauterbach L."/>
            <person name="Steele A.D."/>
            <person name="Gui C."/>
            <person name="Meng S."/>
            <person name="Li G."/>
            <person name="Viehrig K."/>
            <person name="Ye F."/>
            <person name="Su P."/>
            <person name="Kiefer A.F."/>
            <person name="Nichols A."/>
            <person name="Cepeda A.J."/>
            <person name="Yan W."/>
            <person name="Fan B."/>
            <person name="Jiang Y."/>
            <person name="Adhikari A."/>
            <person name="Zheng C.-J."/>
            <person name="Schuster L."/>
            <person name="Cowan T.M."/>
            <person name="Smanski M.J."/>
            <person name="Chevrette M.G."/>
            <person name="De Carvalho L.P.S."/>
            <person name="Shen B."/>
        </authorList>
    </citation>
    <scope>NUCLEOTIDE SEQUENCE [LARGE SCALE GENOMIC DNA]</scope>
    <source>
        <strain evidence="6 7">NPDC005137</strain>
    </source>
</reference>
<dbReference type="PANTHER" id="PTHR43201">
    <property type="entry name" value="ACYL-COA SYNTHETASE"/>
    <property type="match status" value="1"/>
</dbReference>
<evidence type="ECO:0000259" key="5">
    <source>
        <dbReference type="Pfam" id="PF13193"/>
    </source>
</evidence>
<dbReference type="InterPro" id="IPR045851">
    <property type="entry name" value="AMP-bd_C_sf"/>
</dbReference>
<dbReference type="RefSeq" id="WP_356503547.1">
    <property type="nucleotide sequence ID" value="NZ_JBEXIP010000029.1"/>
</dbReference>
<protein>
    <submittedName>
        <fullName evidence="6">FadD7 family fatty acid--CoA ligase</fullName>
    </submittedName>
</protein>
<dbReference type="Pfam" id="PF13193">
    <property type="entry name" value="AMP-binding_C"/>
    <property type="match status" value="1"/>
</dbReference>
<evidence type="ECO:0000259" key="4">
    <source>
        <dbReference type="Pfam" id="PF00501"/>
    </source>
</evidence>
<dbReference type="InterPro" id="IPR042099">
    <property type="entry name" value="ANL_N_sf"/>
</dbReference>
<dbReference type="Gene3D" id="3.30.300.30">
    <property type="match status" value="1"/>
</dbReference>
<name>A0ABV2UG09_9ACTN</name>
<comment type="similarity">
    <text evidence="1">Belongs to the ATP-dependent AMP-binding enzyme family.</text>
</comment>
<proteinExistence type="inferred from homology"/>
<organism evidence="6 7">
    <name type="scientific">Streptomyces sp. 900116325</name>
    <dbReference type="NCBI Taxonomy" id="3154295"/>
    <lineage>
        <taxon>Bacteria</taxon>
        <taxon>Bacillati</taxon>
        <taxon>Actinomycetota</taxon>
        <taxon>Actinomycetes</taxon>
        <taxon>Kitasatosporales</taxon>
        <taxon>Streptomycetaceae</taxon>
        <taxon>Streptomyces</taxon>
    </lineage>
</organism>
<accession>A0ABV2UG09</accession>
<evidence type="ECO:0000256" key="1">
    <source>
        <dbReference type="ARBA" id="ARBA00006432"/>
    </source>
</evidence>
<evidence type="ECO:0000256" key="3">
    <source>
        <dbReference type="SAM" id="MobiDB-lite"/>
    </source>
</evidence>
<dbReference type="SUPFAM" id="SSF56801">
    <property type="entry name" value="Acetyl-CoA synthetase-like"/>
    <property type="match status" value="1"/>
</dbReference>
<keyword evidence="7" id="KW-1185">Reference proteome</keyword>
<evidence type="ECO:0000256" key="2">
    <source>
        <dbReference type="ARBA" id="ARBA00022598"/>
    </source>
</evidence>
<dbReference type="GO" id="GO:0016874">
    <property type="term" value="F:ligase activity"/>
    <property type="evidence" value="ECO:0007669"/>
    <property type="project" value="UniProtKB-KW"/>
</dbReference>
<dbReference type="InterPro" id="IPR025110">
    <property type="entry name" value="AMP-bd_C"/>
</dbReference>
<feature type="domain" description="AMP-dependent synthetase/ligase" evidence="4">
    <location>
        <begin position="30"/>
        <end position="387"/>
    </location>
</feature>
<feature type="region of interest" description="Disordered" evidence="3">
    <location>
        <begin position="331"/>
        <end position="354"/>
    </location>
</feature>